<evidence type="ECO:0000256" key="4">
    <source>
        <dbReference type="ARBA" id="ARBA00051747"/>
    </source>
</evidence>
<evidence type="ECO:0000256" key="5">
    <source>
        <dbReference type="ARBA" id="ARBA00060595"/>
    </source>
</evidence>
<dbReference type="NCBIfam" id="NF003915">
    <property type="entry name" value="PRK05441.1"/>
    <property type="match status" value="1"/>
</dbReference>
<dbReference type="RefSeq" id="WP_074586258.1">
    <property type="nucleotide sequence ID" value="NZ_FNEI01000001.1"/>
</dbReference>
<evidence type="ECO:0000313" key="14">
    <source>
        <dbReference type="EMBL" id="SDI18265.1"/>
    </source>
</evidence>
<evidence type="ECO:0000256" key="2">
    <source>
        <dbReference type="ARBA" id="ARBA00023239"/>
    </source>
</evidence>
<keyword evidence="3 12" id="KW-0119">Carbohydrate metabolism</keyword>
<dbReference type="HAMAP" id="MF_00068">
    <property type="entry name" value="MurQ"/>
    <property type="match status" value="1"/>
</dbReference>
<comment type="catalytic activity">
    <reaction evidence="4 12">
        <text>N-acetyl-D-muramate 6-phosphate + H2O = N-acetyl-D-glucosamine 6-phosphate + (R)-lactate</text>
        <dbReference type="Rhea" id="RHEA:26410"/>
        <dbReference type="ChEBI" id="CHEBI:15377"/>
        <dbReference type="ChEBI" id="CHEBI:16004"/>
        <dbReference type="ChEBI" id="CHEBI:57513"/>
        <dbReference type="ChEBI" id="CHEBI:58722"/>
        <dbReference type="EC" id="4.2.1.126"/>
    </reaction>
</comment>
<evidence type="ECO:0000256" key="11">
    <source>
        <dbReference type="ARBA" id="ARBA00084049"/>
    </source>
</evidence>
<dbReference type="SUPFAM" id="SSF53697">
    <property type="entry name" value="SIS domain"/>
    <property type="match status" value="1"/>
</dbReference>
<comment type="pathway">
    <text evidence="5">Amino-sugar metabolism; 1,6-anhydro-N-acetylmuramate degradation.</text>
</comment>
<evidence type="ECO:0000256" key="13">
    <source>
        <dbReference type="SAM" id="MobiDB-lite"/>
    </source>
</evidence>
<sequence>MTEQTGPTDPTAATPPHGDPLAGLRSELAGLQTEQPAPGLDSIDTMDTAALVAAMNEVNRTVPAAVEEAAPAIEQTVDAVTERLARGGRLLYVGAGTAGRLGVLDASECPPTFGTPPGLVVGIIAGGTQAIQKPVEYAEDNATAGARDLHDINVTEKDAVIGISASGRTPYVIGALEEARSRGAFTAAIACNHGSAIGRLADVAIDVVVGPEFVAGSTRLKAGTAQKLVLNAISTLTMVKLGKTYGNLMVDLKATNEKLLARSQRTIQHATGADADTAIRALDSVGGSVKAAILVLLTGIDPAQAKGALDEAGGFLRKAVENHR</sequence>
<comment type="pathway">
    <text evidence="12">Amino-sugar metabolism; N-acetylmuramate degradation.</text>
</comment>
<dbReference type="EC" id="4.2.1.126" evidence="8 12"/>
<gene>
    <name evidence="12" type="primary">murQ</name>
    <name evidence="14" type="ORF">SAMN05216555_101245</name>
</gene>
<dbReference type="InterPro" id="IPR001347">
    <property type="entry name" value="SIS_dom"/>
</dbReference>
<dbReference type="GO" id="GO:0009254">
    <property type="term" value="P:peptidoglycan turnover"/>
    <property type="evidence" value="ECO:0007669"/>
    <property type="project" value="TreeGrafter"/>
</dbReference>
<comment type="similarity">
    <text evidence="7 12">Belongs to the GCKR-like family. MurNAc-6-P etherase subfamily.</text>
</comment>
<dbReference type="OrthoDB" id="9813395at2"/>
<evidence type="ECO:0000256" key="9">
    <source>
        <dbReference type="ARBA" id="ARBA00070061"/>
    </source>
</evidence>
<dbReference type="GO" id="GO:0046348">
    <property type="term" value="P:amino sugar catabolic process"/>
    <property type="evidence" value="ECO:0007669"/>
    <property type="project" value="InterPro"/>
</dbReference>
<dbReference type="Gene3D" id="3.40.50.10490">
    <property type="entry name" value="Glucose-6-phosphate isomerase like protein, domain 1"/>
    <property type="match status" value="1"/>
</dbReference>
<comment type="function">
    <text evidence="12">Specifically catalyzes the cleavage of the D-lactyl ether substituent of MurNAc 6-phosphate, producing GlcNAc 6-phosphate and D-lactate.</text>
</comment>
<comment type="pathway">
    <text evidence="6">Cell wall biogenesis.</text>
</comment>
<organism evidence="14 15">
    <name type="scientific">Arthrobacter cupressi</name>
    <dbReference type="NCBI Taxonomy" id="1045773"/>
    <lineage>
        <taxon>Bacteria</taxon>
        <taxon>Bacillati</taxon>
        <taxon>Actinomycetota</taxon>
        <taxon>Actinomycetes</taxon>
        <taxon>Micrococcales</taxon>
        <taxon>Micrococcaceae</taxon>
        <taxon>Arthrobacter</taxon>
    </lineage>
</organism>
<dbReference type="STRING" id="1045773.SAMN05216555_101245"/>
<keyword evidence="15" id="KW-1185">Reference proteome</keyword>
<keyword evidence="2 12" id="KW-0456">Lyase</keyword>
<evidence type="ECO:0000256" key="6">
    <source>
        <dbReference type="ARBA" id="ARBA00060672"/>
    </source>
</evidence>
<dbReference type="UniPathway" id="UPA00342"/>
<evidence type="ECO:0000256" key="7">
    <source>
        <dbReference type="ARBA" id="ARBA00061234"/>
    </source>
</evidence>
<dbReference type="EMBL" id="FNEI01000001">
    <property type="protein sequence ID" value="SDI18265.1"/>
    <property type="molecule type" value="Genomic_DNA"/>
</dbReference>
<evidence type="ECO:0000256" key="10">
    <source>
        <dbReference type="ARBA" id="ARBA00077905"/>
    </source>
</evidence>
<dbReference type="InterPro" id="IPR040190">
    <property type="entry name" value="MURQ/GCKR"/>
</dbReference>
<dbReference type="PANTHER" id="PTHR10088">
    <property type="entry name" value="GLUCOKINASE REGULATORY PROTEIN"/>
    <property type="match status" value="1"/>
</dbReference>
<dbReference type="InterPro" id="IPR005486">
    <property type="entry name" value="Glucokinase_regulatory_CS"/>
</dbReference>
<dbReference type="PANTHER" id="PTHR10088:SF4">
    <property type="entry name" value="GLUCOKINASE REGULATORY PROTEIN"/>
    <property type="match status" value="1"/>
</dbReference>
<reference evidence="15" key="1">
    <citation type="submission" date="2016-10" db="EMBL/GenBank/DDBJ databases">
        <authorList>
            <person name="Varghese N."/>
            <person name="Submissions S."/>
        </authorList>
    </citation>
    <scope>NUCLEOTIDE SEQUENCE [LARGE SCALE GENOMIC DNA]</scope>
    <source>
        <strain evidence="15">CGMCC 1.10783</strain>
    </source>
</reference>
<feature type="active site" evidence="12">
    <location>
        <position position="139"/>
    </location>
</feature>
<comment type="miscellaneous">
    <text evidence="12">A lyase-type mechanism (elimination/hydration) is suggested for the cleavage of the lactyl ether bond of MurNAc 6-phosphate, with the formation of an alpha,beta-unsaturated aldehyde intermediate with (E)-stereochemistry, followed by the syn addition of water to give product.</text>
</comment>
<dbReference type="FunFam" id="1.10.8.1080:FF:000001">
    <property type="entry name" value="N-acetylmuramic acid 6-phosphate etherase"/>
    <property type="match status" value="1"/>
</dbReference>
<dbReference type="NCBIfam" id="TIGR00274">
    <property type="entry name" value="N-acetylmuramic acid 6-phosphate etherase"/>
    <property type="match status" value="1"/>
</dbReference>
<dbReference type="NCBIfam" id="NF009222">
    <property type="entry name" value="PRK12570.1"/>
    <property type="match status" value="1"/>
</dbReference>
<dbReference type="CDD" id="cd05007">
    <property type="entry name" value="SIS_Etherase"/>
    <property type="match status" value="1"/>
</dbReference>
<dbReference type="GO" id="GO:0016835">
    <property type="term" value="F:carbon-oxygen lyase activity"/>
    <property type="evidence" value="ECO:0007669"/>
    <property type="project" value="UniProtKB-UniRule"/>
</dbReference>
<dbReference type="Gene3D" id="1.10.8.1080">
    <property type="match status" value="1"/>
</dbReference>
<comment type="subunit">
    <text evidence="1 12">Homodimer.</text>
</comment>
<dbReference type="PROSITE" id="PS01272">
    <property type="entry name" value="GCKR"/>
    <property type="match status" value="1"/>
</dbReference>
<dbReference type="FunFam" id="3.40.50.10490:FF:000014">
    <property type="entry name" value="N-acetylmuramic acid 6-phosphate etherase"/>
    <property type="match status" value="1"/>
</dbReference>
<dbReference type="AlphaFoldDB" id="A0A1G8IH92"/>
<dbReference type="GO" id="GO:0016803">
    <property type="term" value="F:ether hydrolase activity"/>
    <property type="evidence" value="ECO:0007669"/>
    <property type="project" value="TreeGrafter"/>
</dbReference>
<evidence type="ECO:0000256" key="3">
    <source>
        <dbReference type="ARBA" id="ARBA00023277"/>
    </source>
</evidence>
<proteinExistence type="inferred from homology"/>
<dbReference type="GO" id="GO:0097367">
    <property type="term" value="F:carbohydrate derivative binding"/>
    <property type="evidence" value="ECO:0007669"/>
    <property type="project" value="InterPro"/>
</dbReference>
<dbReference type="InterPro" id="IPR005488">
    <property type="entry name" value="Etherase_MurQ"/>
</dbReference>
<dbReference type="Proteomes" id="UP000182130">
    <property type="component" value="Unassembled WGS sequence"/>
</dbReference>
<protein>
    <recommendedName>
        <fullName evidence="9 12">N-acetylmuramic acid 6-phosphate etherase</fullName>
        <shortName evidence="12">MurNAc-6-P etherase</shortName>
        <ecNumber evidence="8 12">4.2.1.126</ecNumber>
    </recommendedName>
    <alternativeName>
        <fullName evidence="11 12">N-acetylmuramic acid 6-phosphate hydrolase</fullName>
    </alternativeName>
    <alternativeName>
        <fullName evidence="10 12">N-acetylmuramic acid 6-phosphate lyase</fullName>
    </alternativeName>
</protein>
<feature type="active site" description="Proton donor" evidence="12">
    <location>
        <position position="108"/>
    </location>
</feature>
<dbReference type="GO" id="GO:0097173">
    <property type="term" value="P:N-acetylmuramic acid catabolic process"/>
    <property type="evidence" value="ECO:0007669"/>
    <property type="project" value="UniProtKB-UniPathway"/>
</dbReference>
<name>A0A1G8IH92_9MICC</name>
<evidence type="ECO:0000256" key="8">
    <source>
        <dbReference type="ARBA" id="ARBA00067056"/>
    </source>
</evidence>
<dbReference type="Pfam" id="PF22645">
    <property type="entry name" value="GKRP_SIS_N"/>
    <property type="match status" value="1"/>
</dbReference>
<evidence type="ECO:0000256" key="1">
    <source>
        <dbReference type="ARBA" id="ARBA00011738"/>
    </source>
</evidence>
<dbReference type="InterPro" id="IPR046348">
    <property type="entry name" value="SIS_dom_sf"/>
</dbReference>
<dbReference type="PROSITE" id="PS51464">
    <property type="entry name" value="SIS"/>
    <property type="match status" value="1"/>
</dbReference>
<evidence type="ECO:0000256" key="12">
    <source>
        <dbReference type="HAMAP-Rule" id="MF_00068"/>
    </source>
</evidence>
<feature type="compositionally biased region" description="Low complexity" evidence="13">
    <location>
        <begin position="1"/>
        <end position="20"/>
    </location>
</feature>
<evidence type="ECO:0000313" key="15">
    <source>
        <dbReference type="Proteomes" id="UP000182130"/>
    </source>
</evidence>
<accession>A0A1G8IH92</accession>
<feature type="region of interest" description="Disordered" evidence="13">
    <location>
        <begin position="1"/>
        <end position="23"/>
    </location>
</feature>